<dbReference type="GO" id="GO:0061025">
    <property type="term" value="P:membrane fusion"/>
    <property type="evidence" value="ECO:0007669"/>
    <property type="project" value="TreeGrafter"/>
</dbReference>
<dbReference type="PANTHER" id="PTHR23333:SF25">
    <property type="entry name" value="OS06G0634600 PROTEIN"/>
    <property type="match status" value="1"/>
</dbReference>
<dbReference type="AlphaFoldDB" id="A0A833QN10"/>
<dbReference type="GO" id="GO:0031468">
    <property type="term" value="P:nuclear membrane reassembly"/>
    <property type="evidence" value="ECO:0007669"/>
    <property type="project" value="TreeGrafter"/>
</dbReference>
<reference evidence="5" key="1">
    <citation type="submission" date="2020-01" db="EMBL/GenBank/DDBJ databases">
        <title>Genome sequence of Kobresia littledalei, the first chromosome-level genome in the family Cyperaceae.</title>
        <authorList>
            <person name="Qu G."/>
        </authorList>
    </citation>
    <scope>NUCLEOTIDE SEQUENCE</scope>
    <source>
        <strain evidence="5">C.B.Clarke</strain>
        <tissue evidence="5">Leaf</tissue>
    </source>
</reference>
<dbReference type="InterPro" id="IPR029071">
    <property type="entry name" value="Ubiquitin-like_domsf"/>
</dbReference>
<dbReference type="Gene3D" id="1.10.8.10">
    <property type="entry name" value="DNA helicase RuvA subunit, C-terminal domain"/>
    <property type="match status" value="1"/>
</dbReference>
<feature type="compositionally biased region" description="Low complexity" evidence="2">
    <location>
        <begin position="197"/>
        <end position="213"/>
    </location>
</feature>
<dbReference type="InterPro" id="IPR009060">
    <property type="entry name" value="UBA-like_sf"/>
</dbReference>
<feature type="domain" description="UBX" evidence="3">
    <location>
        <begin position="355"/>
        <end position="435"/>
    </location>
</feature>
<evidence type="ECO:0000259" key="3">
    <source>
        <dbReference type="PROSITE" id="PS50033"/>
    </source>
</evidence>
<evidence type="ECO:0000313" key="5">
    <source>
        <dbReference type="EMBL" id="KAF3321484.1"/>
    </source>
</evidence>
<dbReference type="SUPFAM" id="SSF54236">
    <property type="entry name" value="Ubiquitin-like"/>
    <property type="match status" value="1"/>
</dbReference>
<evidence type="ECO:0000259" key="4">
    <source>
        <dbReference type="PROSITE" id="PS51399"/>
    </source>
</evidence>
<dbReference type="Pfam" id="PF00789">
    <property type="entry name" value="UBX"/>
    <property type="match status" value="1"/>
</dbReference>
<keyword evidence="1" id="KW-0833">Ubl conjugation pathway</keyword>
<sequence>MSGGGSKEEEVMTGASQAGRSAMDVESLVNSFVGVTSASREEALFFLESHEWHLDPAIESFFEDQPLAGEEENNEEDENQEIEGKEADSDDEDYIPSENEDAGNTSVARPSVAVRVGGSGSRGKEKAGKSSKRSAITTFSDLKRKAESDSDSDTDSDEDQDYYAGGEKSGMLVRDSSRKRSRNNGEAIFEQARKFARPAPSKSKSKSFAGKGRVLSSEEAPSSGAQQTESISYNIYFWRNGFTVDNGPLRGFDDPENAAFLESIKKSACPEELKPSDGSSEVQVKLVHRQSNYPTQALRPPHKRSRQNGTFRGTGRTLGTDPTEQVPDTTGTDVPVPVPVLAPASNSTPGFRVDESLPTTSIQIRLSDGTRLVARFNTSNTISDLRAFIDASRPSGTSTDRSYQLQTVGFPPKPLDDVSKTIEEEGIANSVIIQKV</sequence>
<dbReference type="Pfam" id="PF14555">
    <property type="entry name" value="UBA_4"/>
    <property type="match status" value="1"/>
</dbReference>
<dbReference type="GO" id="GO:0007030">
    <property type="term" value="P:Golgi organization"/>
    <property type="evidence" value="ECO:0007669"/>
    <property type="project" value="TreeGrafter"/>
</dbReference>
<feature type="compositionally biased region" description="Acidic residues" evidence="2">
    <location>
        <begin position="149"/>
        <end position="161"/>
    </location>
</feature>
<dbReference type="Gene3D" id="3.30.420.210">
    <property type="entry name" value="SEP domain"/>
    <property type="match status" value="1"/>
</dbReference>
<name>A0A833QN10_9POAL</name>
<dbReference type="Pfam" id="PF08059">
    <property type="entry name" value="SEP"/>
    <property type="match status" value="1"/>
</dbReference>
<dbReference type="OrthoDB" id="25887at2759"/>
<feature type="compositionally biased region" description="Acidic residues" evidence="2">
    <location>
        <begin position="69"/>
        <end position="81"/>
    </location>
</feature>
<dbReference type="SMART" id="SM00166">
    <property type="entry name" value="UBX"/>
    <property type="match status" value="1"/>
</dbReference>
<dbReference type="EMBL" id="SWLB01000027">
    <property type="protein sequence ID" value="KAF3321484.1"/>
    <property type="molecule type" value="Genomic_DNA"/>
</dbReference>
<feature type="region of interest" description="Disordered" evidence="2">
    <location>
        <begin position="294"/>
        <end position="337"/>
    </location>
</feature>
<feature type="domain" description="SEP" evidence="4">
    <location>
        <begin position="230"/>
        <end position="294"/>
    </location>
</feature>
<protein>
    <submittedName>
        <fullName evidence="5">UBA and UBX domain-containing protein</fullName>
    </submittedName>
</protein>
<dbReference type="InterPro" id="IPR001012">
    <property type="entry name" value="UBX_dom"/>
</dbReference>
<feature type="compositionally biased region" description="Basic and acidic residues" evidence="2">
    <location>
        <begin position="1"/>
        <end position="10"/>
    </location>
</feature>
<comment type="caution">
    <text evidence="5">The sequence shown here is derived from an EMBL/GenBank/DDBJ whole genome shotgun (WGS) entry which is preliminary data.</text>
</comment>
<accession>A0A833QN10</accession>
<evidence type="ECO:0000256" key="2">
    <source>
        <dbReference type="SAM" id="MobiDB-lite"/>
    </source>
</evidence>
<proteinExistence type="predicted"/>
<dbReference type="Proteomes" id="UP000623129">
    <property type="component" value="Unassembled WGS sequence"/>
</dbReference>
<dbReference type="SUPFAM" id="SSF102848">
    <property type="entry name" value="NSFL1 (p97 ATPase) cofactor p47, SEP domain"/>
    <property type="match status" value="1"/>
</dbReference>
<dbReference type="SUPFAM" id="SSF46934">
    <property type="entry name" value="UBA-like"/>
    <property type="match status" value="1"/>
</dbReference>
<dbReference type="PROSITE" id="PS51399">
    <property type="entry name" value="SEP"/>
    <property type="match status" value="1"/>
</dbReference>
<feature type="compositionally biased region" description="Acidic residues" evidence="2">
    <location>
        <begin position="88"/>
        <end position="101"/>
    </location>
</feature>
<feature type="region of interest" description="Disordered" evidence="2">
    <location>
        <begin position="57"/>
        <end position="227"/>
    </location>
</feature>
<dbReference type="InterPro" id="IPR036241">
    <property type="entry name" value="NSFL1C_SEP_dom_sf"/>
</dbReference>
<dbReference type="InterPro" id="IPR012989">
    <property type="entry name" value="SEP_domain"/>
</dbReference>
<evidence type="ECO:0000256" key="1">
    <source>
        <dbReference type="ARBA" id="ARBA00022786"/>
    </source>
</evidence>
<feature type="compositionally biased region" description="Low complexity" evidence="2">
    <location>
        <begin position="309"/>
        <end position="337"/>
    </location>
</feature>
<dbReference type="GO" id="GO:0043161">
    <property type="term" value="P:proteasome-mediated ubiquitin-dependent protein catabolic process"/>
    <property type="evidence" value="ECO:0007669"/>
    <property type="project" value="TreeGrafter"/>
</dbReference>
<dbReference type="FunFam" id="1.10.8.10:FF:000020">
    <property type="entry name" value="NSFL1 (p97) cofactor (p47)"/>
    <property type="match status" value="1"/>
</dbReference>
<dbReference type="PROSITE" id="PS50033">
    <property type="entry name" value="UBX"/>
    <property type="match status" value="1"/>
</dbReference>
<feature type="region of interest" description="Disordered" evidence="2">
    <location>
        <begin position="1"/>
        <end position="23"/>
    </location>
</feature>
<evidence type="ECO:0000313" key="6">
    <source>
        <dbReference type="Proteomes" id="UP000623129"/>
    </source>
</evidence>
<keyword evidence="6" id="KW-1185">Reference proteome</keyword>
<dbReference type="SMART" id="SM00553">
    <property type="entry name" value="SEP"/>
    <property type="match status" value="1"/>
</dbReference>
<dbReference type="FunFam" id="3.10.20.90:FF:000179">
    <property type="entry name" value="Plant UBX domain-containing protein 4"/>
    <property type="match status" value="1"/>
</dbReference>
<dbReference type="Gene3D" id="3.10.20.90">
    <property type="entry name" value="Phosphatidylinositol 3-kinase Catalytic Subunit, Chain A, domain 1"/>
    <property type="match status" value="1"/>
</dbReference>
<organism evidence="5 6">
    <name type="scientific">Carex littledalei</name>
    <dbReference type="NCBI Taxonomy" id="544730"/>
    <lineage>
        <taxon>Eukaryota</taxon>
        <taxon>Viridiplantae</taxon>
        <taxon>Streptophyta</taxon>
        <taxon>Embryophyta</taxon>
        <taxon>Tracheophyta</taxon>
        <taxon>Spermatophyta</taxon>
        <taxon>Magnoliopsida</taxon>
        <taxon>Liliopsida</taxon>
        <taxon>Poales</taxon>
        <taxon>Cyperaceae</taxon>
        <taxon>Cyperoideae</taxon>
        <taxon>Cariceae</taxon>
        <taxon>Carex</taxon>
        <taxon>Carex subgen. Euthyceras</taxon>
    </lineage>
</organism>
<dbReference type="GO" id="GO:0005829">
    <property type="term" value="C:cytosol"/>
    <property type="evidence" value="ECO:0007669"/>
    <property type="project" value="TreeGrafter"/>
</dbReference>
<dbReference type="GO" id="GO:0043130">
    <property type="term" value="F:ubiquitin binding"/>
    <property type="evidence" value="ECO:0007669"/>
    <property type="project" value="TreeGrafter"/>
</dbReference>
<dbReference type="GO" id="GO:0000045">
    <property type="term" value="P:autophagosome assembly"/>
    <property type="evidence" value="ECO:0007669"/>
    <property type="project" value="TreeGrafter"/>
</dbReference>
<gene>
    <name evidence="5" type="ORF">FCM35_KLT14737</name>
</gene>
<dbReference type="GO" id="GO:0005634">
    <property type="term" value="C:nucleus"/>
    <property type="evidence" value="ECO:0007669"/>
    <property type="project" value="TreeGrafter"/>
</dbReference>
<dbReference type="CDD" id="cd14348">
    <property type="entry name" value="UBA_p47"/>
    <property type="match status" value="1"/>
</dbReference>
<dbReference type="CDD" id="cd01770">
    <property type="entry name" value="UBX_UBXN2"/>
    <property type="match status" value="1"/>
</dbReference>
<dbReference type="FunFam" id="3.30.420.210:FF:000002">
    <property type="entry name" value="UBX domain-containing protein 1"/>
    <property type="match status" value="1"/>
</dbReference>
<dbReference type="PANTHER" id="PTHR23333">
    <property type="entry name" value="UBX DOMAIN CONTAINING PROTEIN"/>
    <property type="match status" value="1"/>
</dbReference>